<proteinExistence type="predicted"/>
<dbReference type="EMBL" id="SRID01000617">
    <property type="protein sequence ID" value="TGA84227.1"/>
    <property type="molecule type" value="Genomic_DNA"/>
</dbReference>
<dbReference type="InterPro" id="IPR011009">
    <property type="entry name" value="Kinase-like_dom_sf"/>
</dbReference>
<feature type="binding site" evidence="5">
    <location>
        <position position="43"/>
    </location>
    <ligand>
        <name>ATP</name>
        <dbReference type="ChEBI" id="CHEBI:30616"/>
    </ligand>
</feature>
<keyword evidence="1" id="KW-0808">Transferase</keyword>
<evidence type="ECO:0000256" key="1">
    <source>
        <dbReference type="ARBA" id="ARBA00022679"/>
    </source>
</evidence>
<accession>A0A4Z0FSD6</accession>
<dbReference type="InterPro" id="IPR008271">
    <property type="entry name" value="Ser/Thr_kinase_AS"/>
</dbReference>
<name>A0A4Z0FSD6_9ACTN</name>
<dbReference type="SMART" id="SM00220">
    <property type="entry name" value="S_TKc"/>
    <property type="match status" value="1"/>
</dbReference>
<keyword evidence="7" id="KW-0723">Serine/threonine-protein kinase</keyword>
<dbReference type="PROSITE" id="PS50011">
    <property type="entry name" value="PROTEIN_KINASE_DOM"/>
    <property type="match status" value="1"/>
</dbReference>
<evidence type="ECO:0000256" key="3">
    <source>
        <dbReference type="ARBA" id="ARBA00022777"/>
    </source>
</evidence>
<evidence type="ECO:0000256" key="5">
    <source>
        <dbReference type="PROSITE-ProRule" id="PRU10141"/>
    </source>
</evidence>
<evidence type="ECO:0000256" key="4">
    <source>
        <dbReference type="ARBA" id="ARBA00022840"/>
    </source>
</evidence>
<dbReference type="Proteomes" id="UP000297948">
    <property type="component" value="Unassembled WGS sequence"/>
</dbReference>
<dbReference type="Gene3D" id="1.10.510.10">
    <property type="entry name" value="Transferase(Phosphotransferase) domain 1"/>
    <property type="match status" value="1"/>
</dbReference>
<feature type="non-terminal residue" evidence="7">
    <location>
        <position position="249"/>
    </location>
</feature>
<dbReference type="Gene3D" id="3.30.200.20">
    <property type="entry name" value="Phosphorylase Kinase, domain 1"/>
    <property type="match status" value="1"/>
</dbReference>
<organism evidence="7 8">
    <name type="scientific">Streptomyces palmae</name>
    <dbReference type="NCBI Taxonomy" id="1701085"/>
    <lineage>
        <taxon>Bacteria</taxon>
        <taxon>Bacillati</taxon>
        <taxon>Actinomycetota</taxon>
        <taxon>Actinomycetes</taxon>
        <taxon>Kitasatosporales</taxon>
        <taxon>Streptomycetaceae</taxon>
        <taxon>Streptomyces</taxon>
    </lineage>
</organism>
<dbReference type="RefSeq" id="WP_135342516.1">
    <property type="nucleotide sequence ID" value="NZ_SRID01000617.1"/>
</dbReference>
<feature type="domain" description="Protein kinase" evidence="6">
    <location>
        <begin position="15"/>
        <end position="249"/>
    </location>
</feature>
<dbReference type="GO" id="GO:0004674">
    <property type="term" value="F:protein serine/threonine kinase activity"/>
    <property type="evidence" value="ECO:0007669"/>
    <property type="project" value="UniProtKB-KW"/>
</dbReference>
<keyword evidence="4 5" id="KW-0067">ATP-binding</keyword>
<dbReference type="PANTHER" id="PTHR43289">
    <property type="entry name" value="MITOGEN-ACTIVATED PROTEIN KINASE KINASE KINASE 20-RELATED"/>
    <property type="match status" value="1"/>
</dbReference>
<dbReference type="OrthoDB" id="9762169at2"/>
<keyword evidence="2 5" id="KW-0547">Nucleotide-binding</keyword>
<dbReference type="PROSITE" id="PS00107">
    <property type="entry name" value="PROTEIN_KINASE_ATP"/>
    <property type="match status" value="1"/>
</dbReference>
<evidence type="ECO:0000313" key="8">
    <source>
        <dbReference type="Proteomes" id="UP000297948"/>
    </source>
</evidence>
<dbReference type="InterPro" id="IPR017441">
    <property type="entry name" value="Protein_kinase_ATP_BS"/>
</dbReference>
<protein>
    <submittedName>
        <fullName evidence="7">Serine/threonine protein kinase</fullName>
    </submittedName>
</protein>
<reference evidence="7 8" key="1">
    <citation type="submission" date="2019-03" db="EMBL/GenBank/DDBJ databases">
        <authorList>
            <person name="Gonzalez-Pimentel J.L."/>
        </authorList>
    </citation>
    <scope>NUCLEOTIDE SEQUENCE [LARGE SCALE GENOMIC DNA]</scope>
    <source>
        <strain evidence="7 8">JCM 31289</strain>
    </source>
</reference>
<dbReference type="InterPro" id="IPR000719">
    <property type="entry name" value="Prot_kinase_dom"/>
</dbReference>
<keyword evidence="3 7" id="KW-0418">Kinase</keyword>
<dbReference type="SUPFAM" id="SSF56112">
    <property type="entry name" value="Protein kinase-like (PK-like)"/>
    <property type="match status" value="1"/>
</dbReference>
<evidence type="ECO:0000256" key="2">
    <source>
        <dbReference type="ARBA" id="ARBA00022741"/>
    </source>
</evidence>
<dbReference type="AlphaFoldDB" id="A0A4Z0FSD6"/>
<dbReference type="Pfam" id="PF00069">
    <property type="entry name" value="Pkinase"/>
    <property type="match status" value="1"/>
</dbReference>
<keyword evidence="8" id="KW-1185">Reference proteome</keyword>
<dbReference type="PANTHER" id="PTHR43289:SF34">
    <property type="entry name" value="SERINE_THREONINE-PROTEIN KINASE YBDM-RELATED"/>
    <property type="match status" value="1"/>
</dbReference>
<evidence type="ECO:0000313" key="7">
    <source>
        <dbReference type="EMBL" id="TGA84227.1"/>
    </source>
</evidence>
<comment type="caution">
    <text evidence="7">The sequence shown here is derived from an EMBL/GenBank/DDBJ whole genome shotgun (WGS) entry which is preliminary data.</text>
</comment>
<dbReference type="CDD" id="cd14014">
    <property type="entry name" value="STKc_PknB_like"/>
    <property type="match status" value="1"/>
</dbReference>
<evidence type="ECO:0000259" key="6">
    <source>
        <dbReference type="PROSITE" id="PS50011"/>
    </source>
</evidence>
<dbReference type="GO" id="GO:0005524">
    <property type="term" value="F:ATP binding"/>
    <property type="evidence" value="ECO:0007669"/>
    <property type="project" value="UniProtKB-UniRule"/>
</dbReference>
<sequence>MKPLGTGDPLRLGPYRVLGVLGEGGMGKVYLGRDDNGRPVAVKVLRPELAHDHGMAQRFLREAQAAQAVTSPGVARVLGAWTEGGRPWIATEFLPGPTLEEAVEKHGPLGGLGTQELAAALAATLQDIHAAGLVHRDLKPANIILTSDGPRIIDFGIARPEHGLTLTTTGHIPVTPGYGAPEQALGQRVGPAGDIFALGAVLTYAAGGRRAFDGSHIAAVQYEVVHGEPDLSAVPTPLHPLITPCLAKD</sequence>
<gene>
    <name evidence="7" type="ORF">E4099_31550</name>
</gene>
<dbReference type="PROSITE" id="PS00108">
    <property type="entry name" value="PROTEIN_KINASE_ST"/>
    <property type="match status" value="1"/>
</dbReference>